<dbReference type="InterPro" id="IPR012782">
    <property type="entry name" value="Acetolactate_synth_catblc"/>
</dbReference>
<dbReference type="GO" id="GO:0000287">
    <property type="term" value="F:magnesium ion binding"/>
    <property type="evidence" value="ECO:0007669"/>
    <property type="project" value="InterPro"/>
</dbReference>
<keyword evidence="7" id="KW-0808">Transferase</keyword>
<feature type="domain" description="Thiamine pyrophosphate enzyme central" evidence="4">
    <location>
        <begin position="201"/>
        <end position="337"/>
    </location>
</feature>
<dbReference type="GO" id="GO:0034077">
    <property type="term" value="P:butanediol metabolic process"/>
    <property type="evidence" value="ECO:0007669"/>
    <property type="project" value="InterPro"/>
</dbReference>
<dbReference type="GO" id="GO:0005948">
    <property type="term" value="C:acetolactate synthase complex"/>
    <property type="evidence" value="ECO:0007669"/>
    <property type="project" value="TreeGrafter"/>
</dbReference>
<dbReference type="FunFam" id="3.40.50.970:FF:000007">
    <property type="entry name" value="Acetolactate synthase"/>
    <property type="match status" value="1"/>
</dbReference>
<dbReference type="PROSITE" id="PS00187">
    <property type="entry name" value="TPP_ENZYMES"/>
    <property type="match status" value="1"/>
</dbReference>
<comment type="similarity">
    <text evidence="1 3">Belongs to the TPP enzyme family.</text>
</comment>
<dbReference type="PANTHER" id="PTHR18968">
    <property type="entry name" value="THIAMINE PYROPHOSPHATE ENZYMES"/>
    <property type="match status" value="1"/>
</dbReference>
<dbReference type="GO" id="GO:0030976">
    <property type="term" value="F:thiamine pyrophosphate binding"/>
    <property type="evidence" value="ECO:0007669"/>
    <property type="project" value="InterPro"/>
</dbReference>
<accession>A0A653I7U2</accession>
<evidence type="ECO:0000259" key="6">
    <source>
        <dbReference type="Pfam" id="PF02776"/>
    </source>
</evidence>
<dbReference type="GO" id="GO:0009097">
    <property type="term" value="P:isoleucine biosynthetic process"/>
    <property type="evidence" value="ECO:0007669"/>
    <property type="project" value="TreeGrafter"/>
</dbReference>
<dbReference type="InterPro" id="IPR000399">
    <property type="entry name" value="TPP-bd_CS"/>
</dbReference>
<dbReference type="Gene3D" id="3.40.50.1220">
    <property type="entry name" value="TPP-binding domain"/>
    <property type="match status" value="1"/>
</dbReference>
<dbReference type="EC" id="2.2.1.6" evidence="7"/>
<dbReference type="Proteomes" id="UP000439752">
    <property type="component" value="Unassembled WGS sequence"/>
</dbReference>
<name>A0A653I7U2_9BACL</name>
<dbReference type="AlphaFoldDB" id="A0A653I7U2"/>
<dbReference type="Gene3D" id="3.40.50.970">
    <property type="match status" value="2"/>
</dbReference>
<dbReference type="InterPro" id="IPR029035">
    <property type="entry name" value="DHS-like_NAD/FAD-binding_dom"/>
</dbReference>
<dbReference type="CDD" id="cd07035">
    <property type="entry name" value="TPP_PYR_POX_like"/>
    <property type="match status" value="1"/>
</dbReference>
<evidence type="ECO:0000256" key="1">
    <source>
        <dbReference type="ARBA" id="ARBA00007812"/>
    </source>
</evidence>
<evidence type="ECO:0000259" key="4">
    <source>
        <dbReference type="Pfam" id="PF00205"/>
    </source>
</evidence>
<evidence type="ECO:0000313" key="7">
    <source>
        <dbReference type="EMBL" id="VWX34883.1"/>
    </source>
</evidence>
<dbReference type="InterPro" id="IPR045229">
    <property type="entry name" value="TPP_enz"/>
</dbReference>
<dbReference type="InterPro" id="IPR011766">
    <property type="entry name" value="TPP_enzyme_TPP-bd"/>
</dbReference>
<evidence type="ECO:0000256" key="2">
    <source>
        <dbReference type="ARBA" id="ARBA00023052"/>
    </source>
</evidence>
<dbReference type="NCBIfam" id="NF006378">
    <property type="entry name" value="PRK08617.1"/>
    <property type="match status" value="1"/>
</dbReference>
<evidence type="ECO:0000256" key="3">
    <source>
        <dbReference type="RuleBase" id="RU362132"/>
    </source>
</evidence>
<dbReference type="InterPro" id="IPR029061">
    <property type="entry name" value="THDP-binding"/>
</dbReference>
<proteinExistence type="inferred from homology"/>
<dbReference type="NCBIfam" id="TIGR02418">
    <property type="entry name" value="acolac_catab"/>
    <property type="match status" value="1"/>
</dbReference>
<dbReference type="GO" id="GO:0009099">
    <property type="term" value="P:L-valine biosynthetic process"/>
    <property type="evidence" value="ECO:0007669"/>
    <property type="project" value="TreeGrafter"/>
</dbReference>
<feature type="domain" description="Thiamine pyrophosphate enzyme N-terminal TPP-binding" evidence="6">
    <location>
        <begin position="17"/>
        <end position="131"/>
    </location>
</feature>
<gene>
    <name evidence="7" type="primary">alsS</name>
    <name evidence="7" type="ORF">EXIGUO9Y_20016</name>
</gene>
<evidence type="ECO:0000259" key="5">
    <source>
        <dbReference type="Pfam" id="PF02775"/>
    </source>
</evidence>
<dbReference type="InterPro" id="IPR012000">
    <property type="entry name" value="Thiamin_PyroP_enz_cen_dom"/>
</dbReference>
<dbReference type="Pfam" id="PF00205">
    <property type="entry name" value="TPP_enzyme_M"/>
    <property type="match status" value="1"/>
</dbReference>
<protein>
    <submittedName>
        <fullName evidence="7">Alpha-acetolactate synthase</fullName>
        <ecNumber evidence="7">2.2.1.6</ecNumber>
    </submittedName>
</protein>
<dbReference type="Pfam" id="PF02776">
    <property type="entry name" value="TPP_enzyme_N"/>
    <property type="match status" value="1"/>
</dbReference>
<dbReference type="FunFam" id="3.40.50.1220:FF:000028">
    <property type="entry name" value="Acetolactate synthase, catabolic"/>
    <property type="match status" value="1"/>
</dbReference>
<dbReference type="GO" id="GO:0003984">
    <property type="term" value="F:acetolactate synthase activity"/>
    <property type="evidence" value="ECO:0007669"/>
    <property type="project" value="UniProtKB-EC"/>
</dbReference>
<reference evidence="7 8" key="1">
    <citation type="submission" date="2019-10" db="EMBL/GenBank/DDBJ databases">
        <authorList>
            <person name="Karimi E."/>
        </authorList>
    </citation>
    <scope>NUCLEOTIDE SEQUENCE [LARGE SCALE GENOMIC DNA]</scope>
    <source>
        <strain evidence="7">Exiguobacterium sp. 9Y</strain>
    </source>
</reference>
<evidence type="ECO:0000313" key="8">
    <source>
        <dbReference type="Proteomes" id="UP000439752"/>
    </source>
</evidence>
<dbReference type="GO" id="GO:0050660">
    <property type="term" value="F:flavin adenine dinucleotide binding"/>
    <property type="evidence" value="ECO:0007669"/>
    <property type="project" value="TreeGrafter"/>
</dbReference>
<keyword evidence="2 3" id="KW-0786">Thiamine pyrophosphate</keyword>
<organism evidence="7 8">
    <name type="scientific">Exiguobacterium oxidotolerans</name>
    <dbReference type="NCBI Taxonomy" id="223958"/>
    <lineage>
        <taxon>Bacteria</taxon>
        <taxon>Bacillati</taxon>
        <taxon>Bacillota</taxon>
        <taxon>Bacilli</taxon>
        <taxon>Bacillales</taxon>
        <taxon>Bacillales Family XII. Incertae Sedis</taxon>
        <taxon>Exiguobacterium</taxon>
    </lineage>
</organism>
<dbReference type="EMBL" id="CABWKQ010000012">
    <property type="protein sequence ID" value="VWX34883.1"/>
    <property type="molecule type" value="Genomic_DNA"/>
</dbReference>
<feature type="domain" description="Thiamine pyrophosphate enzyme TPP-binding" evidence="5">
    <location>
        <begin position="398"/>
        <end position="544"/>
    </location>
</feature>
<dbReference type="SUPFAM" id="SSF52467">
    <property type="entry name" value="DHS-like NAD/FAD-binding domain"/>
    <property type="match status" value="1"/>
</dbReference>
<dbReference type="InterPro" id="IPR012001">
    <property type="entry name" value="Thiamin_PyroP_enz_TPP-bd_dom"/>
</dbReference>
<sequence length="564" mass="61807">MNKNENSENENLVQKKTGADLVVDTLIEQGVEYIFGIPGAKIDSVFNVLQDRGPELIVARHEQNAAFMAQAIGRLTDKPGVVLVTSGPGASNLATGLVTANSEGDPVVAIAGAVSRADRLKRTHQSMDNQALFTPITNFSAEVQDADNIPEVLSNAFRTAETTSGAAFVSIPQDVGLNESNVTSFKAVPTPKLGIAPEEWVEETATLIEQAKLPVLLLGMRSSQPDVVKAIRALLNRVSIPVVQTFQAAGTLSRDLESNFYGRVGLFRNQPGDALLAEADLVLSIGYDPIGYDPKFWNKPTNERTLIHIDQMRAEIDHFYRPDRELVGDVAKTIDALSDRLKPLALSTSTDTFLNGLQQRLVERDVPPVVEDSLLTHPLYFMKTLREQIADDVTVTVDVGSHYIWMARHFRSYEPRHLLFSNGMQTLGVALPWAIAATLVRPGKKAVSISGDGGFLFSAMELETAVRLNAPIVHFVWRDSGFDMVAFQQEMKYKRKSGTSFGDVDLVKYAESFGAKGLRVNHPSELVAVMEEAWKTEGPVIIDVPIDYSDNAALGKEVHLDQLN</sequence>
<dbReference type="RefSeq" id="WP_029331194.1">
    <property type="nucleotide sequence ID" value="NZ_LR732308.1"/>
</dbReference>
<dbReference type="Pfam" id="PF02775">
    <property type="entry name" value="TPP_enzyme_C"/>
    <property type="match status" value="1"/>
</dbReference>
<dbReference type="SUPFAM" id="SSF52518">
    <property type="entry name" value="Thiamin diphosphate-binding fold (THDP-binding)"/>
    <property type="match status" value="2"/>
</dbReference>
<keyword evidence="8" id="KW-1185">Reference proteome</keyword>
<dbReference type="PANTHER" id="PTHR18968:SF129">
    <property type="entry name" value="ACETOLACTATE SYNTHASE"/>
    <property type="match status" value="1"/>
</dbReference>